<proteinExistence type="predicted"/>
<feature type="region of interest" description="Disordered" evidence="1">
    <location>
        <begin position="433"/>
        <end position="496"/>
    </location>
</feature>
<dbReference type="Proteomes" id="UP000419743">
    <property type="component" value="Unassembled WGS sequence"/>
</dbReference>
<protein>
    <submittedName>
        <fullName evidence="3">CHAT domain protein</fullName>
    </submittedName>
</protein>
<feature type="compositionally biased region" description="Pro residues" evidence="1">
    <location>
        <begin position="470"/>
        <end position="485"/>
    </location>
</feature>
<reference evidence="3 4" key="1">
    <citation type="submission" date="2019-11" db="EMBL/GenBank/DDBJ databases">
        <authorList>
            <person name="Criscuolo A."/>
        </authorList>
    </citation>
    <scope>NUCLEOTIDE SEQUENCE [LARGE SCALE GENOMIC DNA]</scope>
    <source>
        <strain evidence="3">CIP111667</strain>
    </source>
</reference>
<evidence type="ECO:0000313" key="3">
    <source>
        <dbReference type="EMBL" id="VZO40113.1"/>
    </source>
</evidence>
<dbReference type="AlphaFoldDB" id="A0A7M4DRL9"/>
<accession>A0A7M4DRL9</accession>
<keyword evidence="4" id="KW-1185">Reference proteome</keyword>
<feature type="compositionally biased region" description="Basic and acidic residues" evidence="1">
    <location>
        <begin position="434"/>
        <end position="454"/>
    </location>
</feature>
<evidence type="ECO:0000259" key="2">
    <source>
        <dbReference type="Pfam" id="PF12770"/>
    </source>
</evidence>
<name>A0A7M4DRL9_9MICO</name>
<dbReference type="Pfam" id="PF12770">
    <property type="entry name" value="CHAT"/>
    <property type="match status" value="1"/>
</dbReference>
<comment type="caution">
    <text evidence="3">The sequence shown here is derived from an EMBL/GenBank/DDBJ whole genome shotgun (WGS) entry which is preliminary data.</text>
</comment>
<dbReference type="EMBL" id="CACRYJ010000068">
    <property type="protein sequence ID" value="VZO40113.1"/>
    <property type="molecule type" value="Genomic_DNA"/>
</dbReference>
<sequence>MNAVRGAEVLLVRAYLDLDLALVSERGGAVHARVTSSPAGVAEAAFELPVTPMELARFLVATGPARTPARGISLSPSPLDLQEIGGRLNDAIFAGDIRACFQRSLTLAEQQGKGLRIRLNLSGAPDLAGVPWEYLYSHALSRFLTLSTDTPLVRFLDTPARSTPAGLDPPLRVLVMISSPSDAARLDVHREAELLRTTTADLTAAGSLELVFLESATLTGLQHAINQRFHVFHFIGHGGFDRAAGTGVLVLEREDGTSHLVSAAKLGTLLHDAKSCQLAVLNACEGAQTSGQDVFSGVGQTLIRQGLPAVVAMQSEISDRAAVAFSHEFYYVLASGRSVEEAVVEARKAIYLTYEDSEWGTPVLLRSAAEEQPFLLTRPAALPTRDQHWAAMRAAAQEAAAAGSDRVAVPLLQQLVAENPADDGATALLARVQTDARADTTRDPTHRVRPDGHADPPVQPGPQPRYRAPQPAPPAPPETLPPVGPSTPHTDPRRRRRLTTAVVLTAALVLGGVGGYALWRSVQPADSASGASPSVDQDYVVTACGEEAELPDPSPDLVSIPCALQAPVMDGDMSDWGDVPAWHASETVYANPEDAGATDFASAWYLVWTRDFLFVHVEVLDPAHTPVDPYSPSAFWEGDGVSFEFGPDPRALADTERLRPDDLHVLLGVTAERVLTAANAPGGRGTFEAAIGDLGVDTGLQFTEQGYLIEAAFPWSTLNVAAPPARGDVFGMNLNASNARVNGPTAPTDLARMVSSNAIRTAVEQNLPGFWHTVVLAGPSA</sequence>
<organism evidence="3 4">
    <name type="scientific">Occultella aeris</name>
    <dbReference type="NCBI Taxonomy" id="2761496"/>
    <lineage>
        <taxon>Bacteria</taxon>
        <taxon>Bacillati</taxon>
        <taxon>Actinomycetota</taxon>
        <taxon>Actinomycetes</taxon>
        <taxon>Micrococcales</taxon>
        <taxon>Ruaniaceae</taxon>
        <taxon>Occultella</taxon>
    </lineage>
</organism>
<feature type="domain" description="CHAT" evidence="2">
    <location>
        <begin position="98"/>
        <end position="391"/>
    </location>
</feature>
<dbReference type="SUPFAM" id="SSF49344">
    <property type="entry name" value="CBD9-like"/>
    <property type="match status" value="1"/>
</dbReference>
<dbReference type="InterPro" id="IPR024983">
    <property type="entry name" value="CHAT_dom"/>
</dbReference>
<dbReference type="Gene3D" id="2.60.40.1190">
    <property type="match status" value="1"/>
</dbReference>
<evidence type="ECO:0000313" key="4">
    <source>
        <dbReference type="Proteomes" id="UP000419743"/>
    </source>
</evidence>
<gene>
    <name evidence="3" type="ORF">HALOF300_04815</name>
</gene>
<evidence type="ECO:0000256" key="1">
    <source>
        <dbReference type="SAM" id="MobiDB-lite"/>
    </source>
</evidence>